<organism evidence="1 2">
    <name type="scientific">Clostridium botulinum (strain Kyoto / Type A2)</name>
    <dbReference type="NCBI Taxonomy" id="536232"/>
    <lineage>
        <taxon>Bacteria</taxon>
        <taxon>Bacillati</taxon>
        <taxon>Bacillota</taxon>
        <taxon>Clostridia</taxon>
        <taxon>Eubacteriales</taxon>
        <taxon>Clostridiaceae</taxon>
        <taxon>Clostridium</taxon>
    </lineage>
</organism>
<proteinExistence type="predicted"/>
<dbReference type="AlphaFoldDB" id="C1FR55"/>
<evidence type="ECO:0000313" key="1">
    <source>
        <dbReference type="EMBL" id="ACO86495.1"/>
    </source>
</evidence>
<dbReference type="Proteomes" id="UP000001374">
    <property type="component" value="Chromosome"/>
</dbReference>
<reference evidence="1 2" key="1">
    <citation type="submission" date="2008-10" db="EMBL/GenBank/DDBJ databases">
        <title>Genome sequence of Clostridium botulinum A2 Kyoto.</title>
        <authorList>
            <person name="Shrivastava S."/>
            <person name="Brinkac L.M."/>
            <person name="Brown J.L."/>
            <person name="Bruce D."/>
            <person name="Detter C.C."/>
            <person name="Johnson E.A."/>
            <person name="Munk C.A."/>
            <person name="Smith L.A."/>
            <person name="Smith T.J."/>
            <person name="Sutton G."/>
            <person name="Brettin T.S."/>
        </authorList>
    </citation>
    <scope>NUCLEOTIDE SEQUENCE [LARGE SCALE GENOMIC DNA]</scope>
    <source>
        <strain evidence="2">Kyoto / Type A2</strain>
    </source>
</reference>
<dbReference type="HOGENOM" id="CLU_2768437_0_0_9"/>
<accession>C1FR55</accession>
<name>C1FR55_CLOBJ</name>
<dbReference type="EMBL" id="CP001581">
    <property type="protein sequence ID" value="ACO86495.1"/>
    <property type="molecule type" value="Genomic_DNA"/>
</dbReference>
<gene>
    <name evidence="1" type="ordered locus">CLM_2488</name>
</gene>
<sequence>MPLKDYFQIQKPTYKILKLTPDTSIRNYNSSNIAKAIQYMYKSITQRIHREEKKFIIQTPVKCSYMIDI</sequence>
<protein>
    <submittedName>
        <fullName evidence="1">Uncharacterized protein</fullName>
    </submittedName>
</protein>
<evidence type="ECO:0000313" key="2">
    <source>
        <dbReference type="Proteomes" id="UP000001374"/>
    </source>
</evidence>
<dbReference type="KEGG" id="cby:CLM_2488"/>